<accession>A0ABN8WT44</accession>
<protein>
    <submittedName>
        <fullName evidence="1">Uncharacterized protein</fullName>
    </submittedName>
</protein>
<keyword evidence="2" id="KW-1185">Reference proteome</keyword>
<evidence type="ECO:0000313" key="2">
    <source>
        <dbReference type="Proteomes" id="UP001162085"/>
    </source>
</evidence>
<organism evidence="1 2">
    <name type="scientific">Saccharomyces uvarum</name>
    <name type="common">Yeast</name>
    <name type="synonym">Saccharomyces bayanus var. uvarum</name>
    <dbReference type="NCBI Taxonomy" id="230603"/>
    <lineage>
        <taxon>Eukaryota</taxon>
        <taxon>Fungi</taxon>
        <taxon>Dikarya</taxon>
        <taxon>Ascomycota</taxon>
        <taxon>Saccharomycotina</taxon>
        <taxon>Saccharomycetes</taxon>
        <taxon>Saccharomycetales</taxon>
        <taxon>Saccharomycetaceae</taxon>
        <taxon>Saccharomyces</taxon>
    </lineage>
</organism>
<reference evidence="1" key="1">
    <citation type="submission" date="2022-10" db="EMBL/GenBank/DDBJ databases">
        <authorList>
            <person name="Byrne P K."/>
        </authorList>
    </citation>
    <scope>NUCLEOTIDE SEQUENCE</scope>
    <source>
        <strain evidence="1">ZP964</strain>
    </source>
</reference>
<gene>
    <name evidence="1" type="primary">SUVZ16G1000</name>
    <name evidence="1" type="ORF">SUVZ_16G1000</name>
</gene>
<dbReference type="Proteomes" id="UP001162085">
    <property type="component" value="Chromosome 16"/>
</dbReference>
<proteinExistence type="predicted"/>
<evidence type="ECO:0000313" key="1">
    <source>
        <dbReference type="EMBL" id="CAI4054176.1"/>
    </source>
</evidence>
<name>A0ABN8WT44_SACUV</name>
<sequence length="244" mass="28840">MATPVRDETRHVTDDNISTQVQSKVKFQKLSIDTSIENKQRKQTQIDLKTYEIFLNKSTTEKNKITNEAKEDDDISNLDQLIEVDEKIEKTNNIILGLQKRLESIEFDKDVKKLHERNDSTGIYYLFDTLTSKNRKYYPKDWIFKHKMNNIGDIPVFLNSFQQFIQKYEFDNIFDQQIQNIDPRENEILCKIIKEGFDESPDIVNINTVDISRIIRDLKKKIHKPFWQRYKIKGLGKGVGGYNL</sequence>
<dbReference type="EMBL" id="OX365943">
    <property type="protein sequence ID" value="CAI4054176.1"/>
    <property type="molecule type" value="Genomic_DNA"/>
</dbReference>